<dbReference type="EMBL" id="CP016279">
    <property type="protein sequence ID" value="ANP53623.1"/>
    <property type="molecule type" value="Genomic_DNA"/>
</dbReference>
<dbReference type="SUPFAM" id="SSF55144">
    <property type="entry name" value="LigT-like"/>
    <property type="match status" value="1"/>
</dbReference>
<protein>
    <recommendedName>
        <fullName evidence="3">2'-5' RNA ligase</fullName>
    </recommendedName>
</protein>
<accession>A0A1B1B481</accession>
<dbReference type="InterPro" id="IPR009097">
    <property type="entry name" value="Cyclic_Pdiesterase"/>
</dbReference>
<reference evidence="1 2" key="1">
    <citation type="submission" date="2016-06" db="EMBL/GenBank/DDBJ databases">
        <title>Complete genome sequence of Streptomyces griseochromogenes ATCC 14511, the Blasticidin S producer.</title>
        <authorList>
            <person name="Wu L."/>
        </authorList>
    </citation>
    <scope>NUCLEOTIDE SEQUENCE [LARGE SCALE GENOMIC DNA]</scope>
    <source>
        <strain evidence="1 2">ATCC 14511</strain>
    </source>
</reference>
<dbReference type="AlphaFoldDB" id="A0A1B1B481"/>
<sequence length="222" mass="24938">MQSPASNKPRLRARERRSAVRDFFSTVIHRWPEGRRDYHWHLLASPEWAEETLFEPYRELTHRPGLAPVRPENFHVTVLHGPPVEEMSEREITDMVDEVRAGCAWIAPLELTLSRATVGSVAIECAGQPGAASRPLWELTVAATTKATGGRYEALPAAHYPHASLAYGVGDVERLPMTVWLSDHGPGPVTVRVDQISLVSQWHDRREIMFERILDVPLGGSR</sequence>
<proteinExistence type="predicted"/>
<evidence type="ECO:0008006" key="3">
    <source>
        <dbReference type="Google" id="ProtNLM"/>
    </source>
</evidence>
<evidence type="ECO:0000313" key="2">
    <source>
        <dbReference type="Proteomes" id="UP000092659"/>
    </source>
</evidence>
<gene>
    <name evidence="1" type="ORF">AVL59_32410</name>
</gene>
<organism evidence="1 2">
    <name type="scientific">Streptomyces griseochromogenes</name>
    <dbReference type="NCBI Taxonomy" id="68214"/>
    <lineage>
        <taxon>Bacteria</taxon>
        <taxon>Bacillati</taxon>
        <taxon>Actinomycetota</taxon>
        <taxon>Actinomycetes</taxon>
        <taxon>Kitasatosporales</taxon>
        <taxon>Streptomycetaceae</taxon>
        <taxon>Streptomyces</taxon>
    </lineage>
</organism>
<evidence type="ECO:0000313" key="1">
    <source>
        <dbReference type="EMBL" id="ANP53623.1"/>
    </source>
</evidence>
<dbReference type="Proteomes" id="UP000092659">
    <property type="component" value="Chromosome"/>
</dbReference>
<dbReference type="Gene3D" id="3.90.1140.10">
    <property type="entry name" value="Cyclic phosphodiesterase"/>
    <property type="match status" value="1"/>
</dbReference>
<dbReference type="STRING" id="68214.AVL59_32410"/>
<dbReference type="KEGG" id="sgs:AVL59_32410"/>
<name>A0A1B1B481_9ACTN</name>